<evidence type="ECO:0000256" key="1">
    <source>
        <dbReference type="SAM" id="Phobius"/>
    </source>
</evidence>
<organism evidence="2 3">
    <name type="scientific">Planomicrobium okeanokoites</name>
    <name type="common">Planococcus okeanokoites</name>
    <name type="synonym">Flavobacterium okeanokoites</name>
    <dbReference type="NCBI Taxonomy" id="244"/>
    <lineage>
        <taxon>Bacteria</taxon>
        <taxon>Bacillati</taxon>
        <taxon>Bacillota</taxon>
        <taxon>Bacilli</taxon>
        <taxon>Bacillales</taxon>
        <taxon>Caryophanaceae</taxon>
        <taxon>Planomicrobium</taxon>
    </lineage>
</organism>
<feature type="transmembrane region" description="Helical" evidence="1">
    <location>
        <begin position="74"/>
        <end position="93"/>
    </location>
</feature>
<reference evidence="3" key="1">
    <citation type="journal article" date="2019" name="Int. J. Syst. Evol. Microbiol.">
        <title>The Global Catalogue of Microorganisms (GCM) 10K type strain sequencing project: providing services to taxonomists for standard genome sequencing and annotation.</title>
        <authorList>
            <consortium name="The Broad Institute Genomics Platform"/>
            <consortium name="The Broad Institute Genome Sequencing Center for Infectious Disease"/>
            <person name="Wu L."/>
            <person name="Ma J."/>
        </authorList>
    </citation>
    <scope>NUCLEOTIDE SEQUENCE [LARGE SCALE GENOMIC DNA]</scope>
    <source>
        <strain evidence="3">CCM 320</strain>
    </source>
</reference>
<keyword evidence="1" id="KW-1133">Transmembrane helix</keyword>
<sequence length="248" mass="27976">MSGVNWLSLLFIIGFIVVHFSAKYWKLSIDNPRSPWLSAFGGATIAYVFLYLMPQLHKYLEVIKKAVGDSWLTFFGDYTYLLALFGLLGYFGLHSWAKSKGESKGAESGSRSTKVFLVHISSFFLYNLIIGYLLIREEFSNQWSMALYFLALAAHFIATDHTLKEIHKKDYDKYGRWFLVAAIFVGWLIGVIFKVHEVIVGIAVSVLAGGILLNVFKDELKEGNLKNYLAFLSGAVVIAVLYMLVNSL</sequence>
<feature type="transmembrane region" description="Helical" evidence="1">
    <location>
        <begin position="199"/>
        <end position="216"/>
    </location>
</feature>
<gene>
    <name evidence="2" type="ORF">ACFOEJ_14985</name>
</gene>
<keyword evidence="3" id="KW-1185">Reference proteome</keyword>
<evidence type="ECO:0000313" key="3">
    <source>
        <dbReference type="Proteomes" id="UP001595625"/>
    </source>
</evidence>
<proteinExistence type="predicted"/>
<protein>
    <recommendedName>
        <fullName evidence="4">ZIP Zinc transporter</fullName>
    </recommendedName>
</protein>
<feature type="transmembrane region" description="Helical" evidence="1">
    <location>
        <begin position="36"/>
        <end position="54"/>
    </location>
</feature>
<feature type="transmembrane region" description="Helical" evidence="1">
    <location>
        <begin position="6"/>
        <end position="24"/>
    </location>
</feature>
<dbReference type="Proteomes" id="UP001595625">
    <property type="component" value="Unassembled WGS sequence"/>
</dbReference>
<feature type="transmembrane region" description="Helical" evidence="1">
    <location>
        <begin position="228"/>
        <end position="245"/>
    </location>
</feature>
<name>A0ABV7KS93_PLAOK</name>
<feature type="transmembrane region" description="Helical" evidence="1">
    <location>
        <begin position="146"/>
        <end position="163"/>
    </location>
</feature>
<comment type="caution">
    <text evidence="2">The sequence shown here is derived from an EMBL/GenBank/DDBJ whole genome shotgun (WGS) entry which is preliminary data.</text>
</comment>
<feature type="transmembrane region" description="Helical" evidence="1">
    <location>
        <begin position="114"/>
        <end position="134"/>
    </location>
</feature>
<evidence type="ECO:0000313" key="2">
    <source>
        <dbReference type="EMBL" id="MFC3212392.1"/>
    </source>
</evidence>
<evidence type="ECO:0008006" key="4">
    <source>
        <dbReference type="Google" id="ProtNLM"/>
    </source>
</evidence>
<keyword evidence="1" id="KW-0812">Transmembrane</keyword>
<dbReference type="RefSeq" id="WP_117312898.1">
    <property type="nucleotide sequence ID" value="NZ_JBHRUJ010000017.1"/>
</dbReference>
<accession>A0ABV7KS93</accession>
<dbReference type="EMBL" id="JBHRUJ010000017">
    <property type="protein sequence ID" value="MFC3212392.1"/>
    <property type="molecule type" value="Genomic_DNA"/>
</dbReference>
<feature type="transmembrane region" description="Helical" evidence="1">
    <location>
        <begin position="175"/>
        <end position="193"/>
    </location>
</feature>
<keyword evidence="1" id="KW-0472">Membrane</keyword>